<sequence>MFRGAAESPKSEEQTPEGRVGVTKLQLNGVTGFEKVSWIEFPSINAVRFIGAEFIKLKQFTLSVTGALFIVPIAEGGVSITQLWSFGLDKIDTE</sequence>
<reference evidence="1 2" key="2">
    <citation type="journal article" date="2020" name="Int. J. Syst. Evol. Microbiol.">
        <title>Leptospira yasudae sp. nov. and Leptospira stimsonii sp. nov., two new species of the pathogenic group isolated from environmental sources.</title>
        <authorList>
            <person name="Casanovas-Massana A."/>
            <person name="Hamond C."/>
            <person name="Santos L.A."/>
            <person name="de Oliveira D."/>
            <person name="Hacker K.P."/>
            <person name="Balassiano I."/>
            <person name="Costa F."/>
            <person name="Medeiros M.A."/>
            <person name="Reis M.G."/>
            <person name="Ko A.I."/>
            <person name="Wunder E.A."/>
        </authorList>
    </citation>
    <scope>NUCLEOTIDE SEQUENCE [LARGE SCALE GENOMIC DNA]</scope>
    <source>
        <strain evidence="1 2">B21</strain>
    </source>
</reference>
<dbReference type="EMBL" id="QHCR01000005">
    <property type="protein sequence ID" value="RHX79693.1"/>
    <property type="molecule type" value="Genomic_DNA"/>
</dbReference>
<organism evidence="1 2">
    <name type="scientific">Leptospira yasudae</name>
    <dbReference type="NCBI Taxonomy" id="2202201"/>
    <lineage>
        <taxon>Bacteria</taxon>
        <taxon>Pseudomonadati</taxon>
        <taxon>Spirochaetota</taxon>
        <taxon>Spirochaetia</taxon>
        <taxon>Leptospirales</taxon>
        <taxon>Leptospiraceae</taxon>
        <taxon>Leptospira</taxon>
    </lineage>
</organism>
<dbReference type="Proteomes" id="UP000285569">
    <property type="component" value="Unassembled WGS sequence"/>
</dbReference>
<name>A0ABX9M2Z7_9LEPT</name>
<protein>
    <submittedName>
        <fullName evidence="1">Uncharacterized protein</fullName>
    </submittedName>
</protein>
<gene>
    <name evidence="1" type="ORF">DLM77_12510</name>
</gene>
<evidence type="ECO:0000313" key="1">
    <source>
        <dbReference type="EMBL" id="RHX79693.1"/>
    </source>
</evidence>
<proteinExistence type="predicted"/>
<keyword evidence="2" id="KW-1185">Reference proteome</keyword>
<accession>A0ABX9M2Z7</accession>
<comment type="caution">
    <text evidence="1">The sequence shown here is derived from an EMBL/GenBank/DDBJ whole genome shotgun (WGS) entry which is preliminary data.</text>
</comment>
<evidence type="ECO:0000313" key="2">
    <source>
        <dbReference type="Proteomes" id="UP000285569"/>
    </source>
</evidence>
<reference evidence="2" key="1">
    <citation type="submission" date="2018-05" db="EMBL/GenBank/DDBJ databases">
        <title>Leptospira yasudae sp. nov. and Leptospira stimsonii sp. nov., two pathogenic species of the genus Leptospira isolated from environmental sources.</title>
        <authorList>
            <person name="Casanovas-Massana A."/>
            <person name="Hamond C."/>
            <person name="Santos L.A."/>
            <person name="Hacker K.P."/>
            <person name="Balassiano I."/>
            <person name="Medeiros M.A."/>
            <person name="Reis M.G."/>
            <person name="Ko A.I."/>
            <person name="Wunder E.A."/>
        </authorList>
    </citation>
    <scope>NUCLEOTIDE SEQUENCE [LARGE SCALE GENOMIC DNA]</scope>
    <source>
        <strain evidence="2">B21</strain>
    </source>
</reference>